<dbReference type="Pfam" id="PF00005">
    <property type="entry name" value="ABC_tran"/>
    <property type="match status" value="1"/>
</dbReference>
<evidence type="ECO:0000313" key="5">
    <source>
        <dbReference type="Proteomes" id="UP001486565"/>
    </source>
</evidence>
<accession>A0ABZ2Y5Z2</accession>
<dbReference type="Gene3D" id="3.40.50.300">
    <property type="entry name" value="P-loop containing nucleotide triphosphate hydrolases"/>
    <property type="match status" value="2"/>
</dbReference>
<dbReference type="EMBL" id="CP121687">
    <property type="protein sequence ID" value="WZL70320.1"/>
    <property type="molecule type" value="Genomic_DNA"/>
</dbReference>
<dbReference type="SUPFAM" id="SSF52540">
    <property type="entry name" value="P-loop containing nucleoside triphosphate hydrolases"/>
    <property type="match status" value="2"/>
</dbReference>
<evidence type="ECO:0000259" key="3">
    <source>
        <dbReference type="PROSITE" id="PS50893"/>
    </source>
</evidence>
<reference evidence="4 5" key="1">
    <citation type="submission" date="2023-03" db="EMBL/GenBank/DDBJ databases">
        <title>Novel Species.</title>
        <authorList>
            <person name="Ma S."/>
        </authorList>
    </citation>
    <scope>NUCLEOTIDE SEQUENCE [LARGE SCALE GENOMIC DNA]</scope>
    <source>
        <strain evidence="4 5">LIND6LT2</strain>
    </source>
</reference>
<keyword evidence="2 4" id="KW-0067">ATP-binding</keyword>
<keyword evidence="1" id="KW-0547">Nucleotide-binding</keyword>
<keyword evidence="5" id="KW-1185">Reference proteome</keyword>
<name>A0ABZ2Y5Z2_9FIRM</name>
<dbReference type="Proteomes" id="UP001486565">
    <property type="component" value="Chromosome"/>
</dbReference>
<dbReference type="PROSITE" id="PS50893">
    <property type="entry name" value="ABC_TRANSPORTER_2"/>
    <property type="match status" value="2"/>
</dbReference>
<organism evidence="4 5">
    <name type="scientific">Defluviitalea saccharophila</name>
    <dbReference type="NCBI Taxonomy" id="879970"/>
    <lineage>
        <taxon>Bacteria</taxon>
        <taxon>Bacillati</taxon>
        <taxon>Bacillota</taxon>
        <taxon>Clostridia</taxon>
        <taxon>Lachnospirales</taxon>
        <taxon>Defluviitaleaceae</taxon>
        <taxon>Defluviitalea</taxon>
    </lineage>
</organism>
<dbReference type="RefSeq" id="WP_341877283.1">
    <property type="nucleotide sequence ID" value="NZ_CP121687.1"/>
</dbReference>
<sequence length="474" mass="55110">MERITQIVDGTTLLDNFNLHIFEGEIMGLVSINYHGQEALVRIICQNIPIHYGYVYFQETLVNNYKHSSMTMNRVAVIEKQSRLVEDLTVVDNIFVLRNGFKKYLINPKILEDQFKQFSKELGIHIDGNQLVSNLSFFEKCVVEMLKAIVGGVKLIVIKDISNFISTTDLIKIHDIIRYYSTQGISFLYICNHHEEAFKICDRISIMKNEKVLKVLSKKEFKQEVIAPYTLDFNRIDSTTAGNISKEGILSFQNVSTDNIHNMNFSATEGECLVFLDMNNTVLEDIIKLMNHEISPNSGKILFDDSNYNDVLSLRKNICFIQENPIHSMLFKEMSYIDNLCFLLDKKYPNLWLSKKIKKSVIQEYEPLLGKDIYCNDITELDAQSLYNLVYYRIHLYHPKVVFCIQPFSGADMYLRRHIVYLINQLRKKKITVIILAVNLSDSLAVADRLMIIEHGKLSKEYHSREFQSFRENQ</sequence>
<dbReference type="InterPro" id="IPR050107">
    <property type="entry name" value="ABC_carbohydrate_import_ATPase"/>
</dbReference>
<evidence type="ECO:0000256" key="1">
    <source>
        <dbReference type="ARBA" id="ARBA00022741"/>
    </source>
</evidence>
<evidence type="ECO:0000313" key="4">
    <source>
        <dbReference type="EMBL" id="WZL70320.1"/>
    </source>
</evidence>
<dbReference type="PANTHER" id="PTHR43790">
    <property type="entry name" value="CARBOHYDRATE TRANSPORT ATP-BINDING PROTEIN MG119-RELATED"/>
    <property type="match status" value="1"/>
</dbReference>
<gene>
    <name evidence="4" type="ORF">QBE51_01970</name>
</gene>
<evidence type="ECO:0000256" key="2">
    <source>
        <dbReference type="ARBA" id="ARBA00022840"/>
    </source>
</evidence>
<feature type="domain" description="ABC transporter" evidence="3">
    <location>
        <begin position="244"/>
        <end position="474"/>
    </location>
</feature>
<dbReference type="InterPro" id="IPR027417">
    <property type="entry name" value="P-loop_NTPase"/>
</dbReference>
<feature type="domain" description="ABC transporter" evidence="3">
    <location>
        <begin position="2"/>
        <end position="234"/>
    </location>
</feature>
<dbReference type="InterPro" id="IPR003439">
    <property type="entry name" value="ABC_transporter-like_ATP-bd"/>
</dbReference>
<dbReference type="PANTHER" id="PTHR43790:SF8">
    <property type="entry name" value="SUGAR ABC TRANSPORTER ATP-BINDING PROTEIN"/>
    <property type="match status" value="1"/>
</dbReference>
<dbReference type="GO" id="GO:0005524">
    <property type="term" value="F:ATP binding"/>
    <property type="evidence" value="ECO:0007669"/>
    <property type="project" value="UniProtKB-KW"/>
</dbReference>
<protein>
    <submittedName>
        <fullName evidence="4">ATP-binding cassette domain-containing protein</fullName>
    </submittedName>
</protein>
<proteinExistence type="predicted"/>